<dbReference type="InterPro" id="IPR037760">
    <property type="entry name" value="SMKR1"/>
</dbReference>
<name>A0A182UU69_ANOME</name>
<feature type="compositionally biased region" description="Basic residues" evidence="1">
    <location>
        <begin position="56"/>
        <end position="69"/>
    </location>
</feature>
<feature type="compositionally biased region" description="Gly residues" evidence="1">
    <location>
        <begin position="15"/>
        <end position="32"/>
    </location>
</feature>
<dbReference type="STRING" id="30066.A0A182UU69"/>
<dbReference type="VEuPathDB" id="VectorBase:AMEM21_004232"/>
<dbReference type="PANTHER" id="PTHR37932:SF1">
    <property type="entry name" value="SMALL LYSINE-RICH PROTEIN 1"/>
    <property type="match status" value="1"/>
</dbReference>
<reference evidence="2" key="1">
    <citation type="submission" date="2020-05" db="UniProtKB">
        <authorList>
            <consortium name="EnsemblMetazoa"/>
        </authorList>
    </citation>
    <scope>IDENTIFICATION</scope>
    <source>
        <strain evidence="2">MAF</strain>
    </source>
</reference>
<evidence type="ECO:0000313" key="2">
    <source>
        <dbReference type="EnsemblMetazoa" id="AMEM003713-PA"/>
    </source>
</evidence>
<dbReference type="AlphaFoldDB" id="A0A182UU69"/>
<dbReference type="PANTHER" id="PTHR37932">
    <property type="entry name" value="SMALL LYSINE-RICH PROTEIN 1"/>
    <property type="match status" value="1"/>
</dbReference>
<dbReference type="VEuPathDB" id="VectorBase:AMEM003713"/>
<organism evidence="2 3">
    <name type="scientific">Anopheles merus</name>
    <name type="common">Mosquito</name>
    <dbReference type="NCBI Taxonomy" id="30066"/>
    <lineage>
        <taxon>Eukaryota</taxon>
        <taxon>Metazoa</taxon>
        <taxon>Ecdysozoa</taxon>
        <taxon>Arthropoda</taxon>
        <taxon>Hexapoda</taxon>
        <taxon>Insecta</taxon>
        <taxon>Pterygota</taxon>
        <taxon>Neoptera</taxon>
        <taxon>Endopterygota</taxon>
        <taxon>Diptera</taxon>
        <taxon>Nematocera</taxon>
        <taxon>Culicoidea</taxon>
        <taxon>Culicidae</taxon>
        <taxon>Anophelinae</taxon>
        <taxon>Anopheles</taxon>
    </lineage>
</organism>
<evidence type="ECO:0000313" key="3">
    <source>
        <dbReference type="Proteomes" id="UP000075903"/>
    </source>
</evidence>
<feature type="region of interest" description="Disordered" evidence="1">
    <location>
        <begin position="1"/>
        <end position="72"/>
    </location>
</feature>
<keyword evidence="3" id="KW-1185">Reference proteome</keyword>
<feature type="compositionally biased region" description="Basic residues" evidence="1">
    <location>
        <begin position="1"/>
        <end position="10"/>
    </location>
</feature>
<accession>A0A182UU69</accession>
<protein>
    <recommendedName>
        <fullName evidence="4">Small lysine-rich protein 1</fullName>
    </recommendedName>
</protein>
<sequence length="171" mass="18015">MVGKGKKKKGAKDSSGGGATGTGPAGSGGGCGPSAPAKDKPEAEEGDEEDGEAKPKKGKGKKGKGKGSKSSKFQGDIFNEAAMENAYYICHNIQDVLKSRGFAWPEGQKKKKKGKNIFASPAYAAVLLDLFSCLAFESSARSAEWHGKEKLTYIFSSATGTHQRRRVSILI</sequence>
<dbReference type="Proteomes" id="UP000075903">
    <property type="component" value="Unassembled WGS sequence"/>
</dbReference>
<evidence type="ECO:0008006" key="4">
    <source>
        <dbReference type="Google" id="ProtNLM"/>
    </source>
</evidence>
<evidence type="ECO:0000256" key="1">
    <source>
        <dbReference type="SAM" id="MobiDB-lite"/>
    </source>
</evidence>
<dbReference type="EnsemblMetazoa" id="AMEM003713-RA">
    <property type="protein sequence ID" value="AMEM003713-PA"/>
    <property type="gene ID" value="AMEM003713"/>
</dbReference>
<proteinExistence type="predicted"/>
<dbReference type="PROSITE" id="PS51257">
    <property type="entry name" value="PROKAR_LIPOPROTEIN"/>
    <property type="match status" value="1"/>
</dbReference>